<dbReference type="EMBL" id="BKCJ011826686">
    <property type="protein sequence ID" value="GFD56212.1"/>
    <property type="molecule type" value="Genomic_DNA"/>
</dbReference>
<accession>A0A699X7Y0</accession>
<sequence length="60" mass="6296">CLLVSLCGLADQGAAQHPGQCHRPGKRPQNALRDRFESPEHVGNVLPVRALPAAESGAQA</sequence>
<evidence type="ECO:0000313" key="2">
    <source>
        <dbReference type="EMBL" id="GFD56212.1"/>
    </source>
</evidence>
<feature type="signal peptide" evidence="1">
    <location>
        <begin position="1"/>
        <end position="15"/>
    </location>
</feature>
<comment type="caution">
    <text evidence="2">The sequence shown here is derived from an EMBL/GenBank/DDBJ whole genome shotgun (WGS) entry which is preliminary data.</text>
</comment>
<protein>
    <submittedName>
        <fullName evidence="2">Uncharacterized protein</fullName>
    </submittedName>
</protein>
<feature type="chain" id="PRO_5025590902" evidence="1">
    <location>
        <begin position="16"/>
        <end position="60"/>
    </location>
</feature>
<keyword evidence="1" id="KW-0732">Signal</keyword>
<dbReference type="AlphaFoldDB" id="A0A699X7Y0"/>
<gene>
    <name evidence="2" type="ORF">Tci_928181</name>
</gene>
<feature type="non-terminal residue" evidence="2">
    <location>
        <position position="1"/>
    </location>
</feature>
<name>A0A699X7Y0_TANCI</name>
<evidence type="ECO:0000256" key="1">
    <source>
        <dbReference type="SAM" id="SignalP"/>
    </source>
</evidence>
<reference evidence="2" key="1">
    <citation type="journal article" date="2019" name="Sci. Rep.">
        <title>Draft genome of Tanacetum cinerariifolium, the natural source of mosquito coil.</title>
        <authorList>
            <person name="Yamashiro T."/>
            <person name="Shiraishi A."/>
            <person name="Satake H."/>
            <person name="Nakayama K."/>
        </authorList>
    </citation>
    <scope>NUCLEOTIDE SEQUENCE</scope>
</reference>
<organism evidence="2">
    <name type="scientific">Tanacetum cinerariifolium</name>
    <name type="common">Dalmatian daisy</name>
    <name type="synonym">Chrysanthemum cinerariifolium</name>
    <dbReference type="NCBI Taxonomy" id="118510"/>
    <lineage>
        <taxon>Eukaryota</taxon>
        <taxon>Viridiplantae</taxon>
        <taxon>Streptophyta</taxon>
        <taxon>Embryophyta</taxon>
        <taxon>Tracheophyta</taxon>
        <taxon>Spermatophyta</taxon>
        <taxon>Magnoliopsida</taxon>
        <taxon>eudicotyledons</taxon>
        <taxon>Gunneridae</taxon>
        <taxon>Pentapetalae</taxon>
        <taxon>asterids</taxon>
        <taxon>campanulids</taxon>
        <taxon>Asterales</taxon>
        <taxon>Asteraceae</taxon>
        <taxon>Asteroideae</taxon>
        <taxon>Anthemideae</taxon>
        <taxon>Anthemidinae</taxon>
        <taxon>Tanacetum</taxon>
    </lineage>
</organism>
<proteinExistence type="predicted"/>